<reference evidence="2 3" key="1">
    <citation type="submission" date="2016-07" db="EMBL/GenBank/DDBJ databases">
        <title>Genome and transcriptome analysis of iron-reducing fermentative bacteria Anoxybacter fermentans.</title>
        <authorList>
            <person name="Zeng X."/>
            <person name="Shao Z."/>
        </authorList>
    </citation>
    <scope>NUCLEOTIDE SEQUENCE [LARGE SCALE GENOMIC DNA]</scope>
    <source>
        <strain evidence="2 3">DY22613</strain>
    </source>
</reference>
<evidence type="ECO:0000259" key="1">
    <source>
        <dbReference type="Pfam" id="PF13276"/>
    </source>
</evidence>
<dbReference type="OrthoDB" id="9813957at2"/>
<proteinExistence type="predicted"/>
<feature type="domain" description="HTH-like" evidence="1">
    <location>
        <begin position="9"/>
        <end position="43"/>
    </location>
</feature>
<dbReference type="EMBL" id="CP016379">
    <property type="protein sequence ID" value="AZR73956.1"/>
    <property type="molecule type" value="Genomic_DNA"/>
</dbReference>
<keyword evidence="3" id="KW-1185">Reference proteome</keyword>
<dbReference type="Proteomes" id="UP000267250">
    <property type="component" value="Chromosome"/>
</dbReference>
<name>A0A3Q9HRH4_9FIRM</name>
<gene>
    <name evidence="2" type="ORF">BBF96_11475</name>
</gene>
<protein>
    <recommendedName>
        <fullName evidence="1">HTH-like domain-containing protein</fullName>
    </recommendedName>
</protein>
<dbReference type="InterPro" id="IPR025948">
    <property type="entry name" value="HTH-like_dom"/>
</dbReference>
<dbReference type="AlphaFoldDB" id="A0A3Q9HRH4"/>
<dbReference type="KEGG" id="aft:BBF96_11475"/>
<sequence>MVARDGFPYGYRKLTVCLQENYDLQINHKKVYKLCKELNILKQKHPLRLAKREKIYSTDQLWKEKDMKISEIWLQQNFMKHLKVILQKKL</sequence>
<accession>A0A3Q9HRH4</accession>
<dbReference type="Pfam" id="PF13276">
    <property type="entry name" value="HTH_21"/>
    <property type="match status" value="1"/>
</dbReference>
<evidence type="ECO:0000313" key="2">
    <source>
        <dbReference type="EMBL" id="AZR73956.1"/>
    </source>
</evidence>
<evidence type="ECO:0000313" key="3">
    <source>
        <dbReference type="Proteomes" id="UP000267250"/>
    </source>
</evidence>
<dbReference type="RefSeq" id="WP_127017306.1">
    <property type="nucleotide sequence ID" value="NZ_CP016379.1"/>
</dbReference>
<organism evidence="2 3">
    <name type="scientific">Anoxybacter fermentans</name>
    <dbReference type="NCBI Taxonomy" id="1323375"/>
    <lineage>
        <taxon>Bacteria</taxon>
        <taxon>Bacillati</taxon>
        <taxon>Bacillota</taxon>
        <taxon>Clostridia</taxon>
        <taxon>Halanaerobiales</taxon>
        <taxon>Anoxybacter</taxon>
    </lineage>
</organism>